<gene>
    <name evidence="3" type="ORF">GHC57_16455</name>
</gene>
<dbReference type="InterPro" id="IPR007712">
    <property type="entry name" value="RelE/ParE_toxin"/>
</dbReference>
<evidence type="ECO:0000256" key="1">
    <source>
        <dbReference type="ARBA" id="ARBA00022649"/>
    </source>
</evidence>
<accession>A0A7X2D469</accession>
<evidence type="ECO:0000313" key="4">
    <source>
        <dbReference type="Proteomes" id="UP000434582"/>
    </source>
</evidence>
<dbReference type="Proteomes" id="UP000434582">
    <property type="component" value="Unassembled WGS sequence"/>
</dbReference>
<dbReference type="RefSeq" id="WP_153346240.1">
    <property type="nucleotide sequence ID" value="NZ_WIVE01000071.1"/>
</dbReference>
<dbReference type="GO" id="GO:0006415">
    <property type="term" value="P:translational termination"/>
    <property type="evidence" value="ECO:0007669"/>
    <property type="project" value="TreeGrafter"/>
</dbReference>
<dbReference type="NCBIfam" id="TIGR02385">
    <property type="entry name" value="RelE_StbE"/>
    <property type="match status" value="1"/>
</dbReference>
<dbReference type="PIRSF" id="PIRSF006156">
    <property type="entry name" value="YafQ"/>
    <property type="match status" value="1"/>
</dbReference>
<comment type="caution">
    <text evidence="3">The sequence shown here is derived from an EMBL/GenBank/DDBJ whole genome shotgun (WGS) entry which is preliminary data.</text>
</comment>
<keyword evidence="1" id="KW-1277">Toxin-antitoxin system</keyword>
<dbReference type="PANTHER" id="PTHR40588:SF1">
    <property type="entry name" value="MRNA INTERFERASE TOXIN YAFQ"/>
    <property type="match status" value="1"/>
</dbReference>
<dbReference type="PANTHER" id="PTHR40588">
    <property type="entry name" value="MRNA INTERFERASE TOXIN YAFQ"/>
    <property type="match status" value="1"/>
</dbReference>
<name>A0A7X2D469_9PROT</name>
<dbReference type="OrthoDB" id="7030467at2"/>
<dbReference type="Gene3D" id="3.30.2310.20">
    <property type="entry name" value="RelE-like"/>
    <property type="match status" value="1"/>
</dbReference>
<dbReference type="GO" id="GO:0004521">
    <property type="term" value="F:RNA endonuclease activity"/>
    <property type="evidence" value="ECO:0007669"/>
    <property type="project" value="TreeGrafter"/>
</dbReference>
<feature type="active site" description="Proton donor" evidence="2">
    <location>
        <position position="84"/>
    </location>
</feature>
<dbReference type="InterPro" id="IPR004386">
    <property type="entry name" value="Toxin_YafQ-like"/>
</dbReference>
<dbReference type="GO" id="GO:0006402">
    <property type="term" value="P:mRNA catabolic process"/>
    <property type="evidence" value="ECO:0007669"/>
    <property type="project" value="TreeGrafter"/>
</dbReference>
<dbReference type="SUPFAM" id="SSF143011">
    <property type="entry name" value="RelE-like"/>
    <property type="match status" value="1"/>
</dbReference>
<evidence type="ECO:0000313" key="3">
    <source>
        <dbReference type="EMBL" id="MQX38109.1"/>
    </source>
</evidence>
<dbReference type="Pfam" id="PF15738">
    <property type="entry name" value="YafQ_toxin"/>
    <property type="match status" value="1"/>
</dbReference>
<organism evidence="3 4">
    <name type="scientific">Roseospira navarrensis</name>
    <dbReference type="NCBI Taxonomy" id="140058"/>
    <lineage>
        <taxon>Bacteria</taxon>
        <taxon>Pseudomonadati</taxon>
        <taxon>Pseudomonadota</taxon>
        <taxon>Alphaproteobacteria</taxon>
        <taxon>Rhodospirillales</taxon>
        <taxon>Rhodospirillaceae</taxon>
        <taxon>Roseospira</taxon>
    </lineage>
</organism>
<dbReference type="InterPro" id="IPR035093">
    <property type="entry name" value="RelE/ParE_toxin_dom_sf"/>
</dbReference>
<proteinExistence type="predicted"/>
<sequence>MKHLLTTTRFKRDMKRARKRGQPMDRLETVLKALVEDRPLPERCRPHRLSGAWSDAWECHVAPDWLLIWEEDDESIVLIRTGSHADLFES</sequence>
<dbReference type="AlphaFoldDB" id="A0A7X2D469"/>
<dbReference type="EMBL" id="WIVE01000071">
    <property type="protein sequence ID" value="MQX38109.1"/>
    <property type="molecule type" value="Genomic_DNA"/>
</dbReference>
<protein>
    <submittedName>
        <fullName evidence="3">Type II toxin-antitoxin system mRNA interferase toxin, RelE/StbE family</fullName>
    </submittedName>
</protein>
<keyword evidence="4" id="KW-1185">Reference proteome</keyword>
<reference evidence="3 4" key="1">
    <citation type="submission" date="2019-10" db="EMBL/GenBank/DDBJ databases">
        <title>Draft whole-genome sequence of the purple nonsulfur photosynthetic bacterium Roseospira navarrensis DSM 15114.</title>
        <authorList>
            <person name="Kyndt J.A."/>
            <person name="Meyer T.E."/>
        </authorList>
    </citation>
    <scope>NUCLEOTIDE SEQUENCE [LARGE SCALE GENOMIC DNA]</scope>
    <source>
        <strain evidence="3 4">DSM 15114</strain>
    </source>
</reference>
<evidence type="ECO:0000256" key="2">
    <source>
        <dbReference type="PIRSR" id="PIRSR006156-1"/>
    </source>
</evidence>